<gene>
    <name evidence="3" type="ORF">AAF712_014799</name>
</gene>
<evidence type="ECO:0000259" key="2">
    <source>
        <dbReference type="Pfam" id="PF18803"/>
    </source>
</evidence>
<keyword evidence="4" id="KW-1185">Reference proteome</keyword>
<feature type="domain" description="CxC2-like cysteine cluster KDZ transposase-associated" evidence="2">
    <location>
        <begin position="4"/>
        <end position="89"/>
    </location>
</feature>
<feature type="compositionally biased region" description="Low complexity" evidence="1">
    <location>
        <begin position="753"/>
        <end position="763"/>
    </location>
</feature>
<organism evidence="3 4">
    <name type="scientific">Marasmius tenuissimus</name>
    <dbReference type="NCBI Taxonomy" id="585030"/>
    <lineage>
        <taxon>Eukaryota</taxon>
        <taxon>Fungi</taxon>
        <taxon>Dikarya</taxon>
        <taxon>Basidiomycota</taxon>
        <taxon>Agaricomycotina</taxon>
        <taxon>Agaricomycetes</taxon>
        <taxon>Agaricomycetidae</taxon>
        <taxon>Agaricales</taxon>
        <taxon>Marasmiineae</taxon>
        <taxon>Marasmiaceae</taxon>
        <taxon>Marasmius</taxon>
    </lineage>
</organism>
<comment type="caution">
    <text evidence="3">The sequence shown here is derived from an EMBL/GenBank/DDBJ whole genome shotgun (WGS) entry which is preliminary data.</text>
</comment>
<dbReference type="InterPro" id="IPR041457">
    <property type="entry name" value="CxC2_KDZ-assoc"/>
</dbReference>
<reference evidence="3 4" key="1">
    <citation type="submission" date="2024-05" db="EMBL/GenBank/DDBJ databases">
        <title>A draft genome resource for the thread blight pathogen Marasmius tenuissimus strain MS-2.</title>
        <authorList>
            <person name="Yulfo-Soto G.E."/>
            <person name="Baruah I.K."/>
            <person name="Amoako-Attah I."/>
            <person name="Bukari Y."/>
            <person name="Meinhardt L.W."/>
            <person name="Bailey B.A."/>
            <person name="Cohen S.P."/>
        </authorList>
    </citation>
    <scope>NUCLEOTIDE SEQUENCE [LARGE SCALE GENOMIC DNA]</scope>
    <source>
        <strain evidence="3 4">MS-2</strain>
    </source>
</reference>
<proteinExistence type="predicted"/>
<dbReference type="Proteomes" id="UP001437256">
    <property type="component" value="Unassembled WGS sequence"/>
</dbReference>
<protein>
    <recommendedName>
        <fullName evidence="2">CxC2-like cysteine cluster KDZ transposase-associated domain-containing protein</fullName>
    </recommendedName>
</protein>
<dbReference type="Pfam" id="PF18803">
    <property type="entry name" value="CxC2"/>
    <property type="match status" value="1"/>
</dbReference>
<accession>A0ABR2ZBB6</accession>
<feature type="region of interest" description="Disordered" evidence="1">
    <location>
        <begin position="736"/>
        <end position="763"/>
    </location>
</feature>
<evidence type="ECO:0000313" key="4">
    <source>
        <dbReference type="Proteomes" id="UP001437256"/>
    </source>
</evidence>
<evidence type="ECO:0000256" key="1">
    <source>
        <dbReference type="SAM" id="MobiDB-lite"/>
    </source>
</evidence>
<sequence length="763" mass="86296">MLAPDSTPVNLTVVDCNGIHAVKMFLCECPGVGNRFQQLLKARFFPATVNMPQTVFTFDLLRDFHLHTLSSKKTPFDYMYALQMKTNNAFPEEVKVVGMTLTIVSRSGNGATAFPCFACPEPGFNVAEEWAEDDDVDEEFLHLTMAFWLLDGHFGLQRKKKIDDPNDVSLLKGSAMFPKDEWFNKIMEKHGKHSPQKLNCAKFKVMELQNRLKFKGTVISGVVALQCARHGVFMSATDLSIGELFINSDLAIAVAMERTDGEGIERTWSEIKQAGGSTKEMNHGNRHNALIDFWNHWNWIRLVRMVTVLKSKIINGRTKIVEKVNYYKRLTLGAGEDQVTRWEALSTEPRYNPVTKEVTSVYCFDKALLPSQESVLNSLLERETQREELANEDCVGMEAVAFINQGLKIESLQYEIKRLVKAAEITPEQLAVKRDSLQLRIKRWRELQLEHMPRIRDLLASIKAGFPEDEELYLPSSPLDSQYAQSTLGEVEADLRKGQVYDAVSEVKYTLMHKTALVGTKKKVAKGQKLNTRAKNQDIMSAKYKTAREWLINLGVTSGDSGSDFPPLDDTDLYRPGTEALDASLGEGSKTVGWIWSNEAFSRESLRTEGQQEKIAEELQRVPWFRAKADAQRWIEEVEILEEEFQQMIAGCNKMGDVWQQAAEAQNWVRGYIAYAHQKADMFCLMADKARKVFESKVVGGGWPNEGESLTVYLRAHRPKMTIDWEALRGRPLETALKDTPGVVHSEEEVSSDSDSGSSGEYN</sequence>
<name>A0ABR2ZBB6_9AGAR</name>
<evidence type="ECO:0000313" key="3">
    <source>
        <dbReference type="EMBL" id="KAL0058522.1"/>
    </source>
</evidence>
<dbReference type="Pfam" id="PF18758">
    <property type="entry name" value="KDZ"/>
    <property type="match status" value="2"/>
</dbReference>
<dbReference type="EMBL" id="JBBXMP010000304">
    <property type="protein sequence ID" value="KAL0058522.1"/>
    <property type="molecule type" value="Genomic_DNA"/>
</dbReference>
<dbReference type="InterPro" id="IPR040521">
    <property type="entry name" value="KDZ"/>
</dbReference>